<protein>
    <submittedName>
        <fullName evidence="1">Uncharacterized protein</fullName>
    </submittedName>
</protein>
<dbReference type="Gramene" id="Solyc06g025420.1.1">
    <property type="protein sequence ID" value="Solyc06g025420.1.1"/>
    <property type="gene ID" value="Solyc06g025420.1"/>
</dbReference>
<reference evidence="1" key="1">
    <citation type="journal article" date="2012" name="Nature">
        <title>The tomato genome sequence provides insights into fleshy fruit evolution.</title>
        <authorList>
            <consortium name="Tomato Genome Consortium"/>
        </authorList>
    </citation>
    <scope>NUCLEOTIDE SEQUENCE [LARGE SCALE GENOMIC DNA]</scope>
    <source>
        <strain evidence="1">cv. Heinz 1706</strain>
    </source>
</reference>
<evidence type="ECO:0000313" key="2">
    <source>
        <dbReference type="Proteomes" id="UP000004994"/>
    </source>
</evidence>
<dbReference type="EnsemblPlants" id="Solyc06g025420.1.1">
    <property type="protein sequence ID" value="Solyc06g025420.1.1"/>
    <property type="gene ID" value="Solyc06g025420.1"/>
</dbReference>
<keyword evidence="2" id="KW-1185">Reference proteome</keyword>
<dbReference type="PaxDb" id="4081-Solyc06g025420.1.1"/>
<organism evidence="1">
    <name type="scientific">Solanum lycopersicum</name>
    <name type="common">Tomato</name>
    <name type="synonym">Lycopersicon esculentum</name>
    <dbReference type="NCBI Taxonomy" id="4081"/>
    <lineage>
        <taxon>Eukaryota</taxon>
        <taxon>Viridiplantae</taxon>
        <taxon>Streptophyta</taxon>
        <taxon>Embryophyta</taxon>
        <taxon>Tracheophyta</taxon>
        <taxon>Spermatophyta</taxon>
        <taxon>Magnoliopsida</taxon>
        <taxon>eudicotyledons</taxon>
        <taxon>Gunneridae</taxon>
        <taxon>Pentapetalae</taxon>
        <taxon>asterids</taxon>
        <taxon>lamiids</taxon>
        <taxon>Solanales</taxon>
        <taxon>Solanaceae</taxon>
        <taxon>Solanoideae</taxon>
        <taxon>Solaneae</taxon>
        <taxon>Solanum</taxon>
        <taxon>Solanum subgen. Lycopersicon</taxon>
    </lineage>
</organism>
<reference evidence="1" key="2">
    <citation type="submission" date="2015-06" db="UniProtKB">
        <authorList>
            <consortium name="EnsemblPlants"/>
        </authorList>
    </citation>
    <scope>IDENTIFICATION</scope>
    <source>
        <strain evidence="1">cv. Heinz 1706</strain>
    </source>
</reference>
<dbReference type="HOGENOM" id="CLU_3377997_0_0_1"/>
<dbReference type="Proteomes" id="UP000004994">
    <property type="component" value="Chromosome 6"/>
</dbReference>
<dbReference type="AlphaFoldDB" id="K4C4G9"/>
<sequence>MPCVTSFNRAHSPRTGGDVMPCLTLPTVCAAQGQ</sequence>
<proteinExistence type="predicted"/>
<name>K4C4G9_SOLLC</name>
<evidence type="ECO:0000313" key="1">
    <source>
        <dbReference type="EnsemblPlants" id="Solyc06g025420.1.1"/>
    </source>
</evidence>
<dbReference type="InParanoid" id="K4C4G9"/>
<accession>K4C4G9</accession>